<gene>
    <name evidence="2" type="ORF">GCM10010468_46760</name>
</gene>
<name>A0ABP6QDA4_9ACTN</name>
<feature type="domain" description="Hemerythrin-like" evidence="1">
    <location>
        <begin position="3"/>
        <end position="135"/>
    </location>
</feature>
<proteinExistence type="predicted"/>
<accession>A0ABP6QDA4</accession>
<dbReference type="Pfam" id="PF01814">
    <property type="entry name" value="Hemerythrin"/>
    <property type="match status" value="1"/>
</dbReference>
<dbReference type="Gene3D" id="1.20.120.520">
    <property type="entry name" value="nmb1532 protein domain like"/>
    <property type="match status" value="1"/>
</dbReference>
<evidence type="ECO:0000313" key="3">
    <source>
        <dbReference type="Proteomes" id="UP001501237"/>
    </source>
</evidence>
<sequence>MHDMVVVHRAFRRELRLAGELVRGVPAGELRRAAVVTEHLRLVLIGLHLHHGGEDEMLWPLLLERAAPSAALIARMEDQHGEVGSLISQIETALGRWEAESRPAAGEELAALTDRLAAVLVEHLDEEERVILPLAARCLSREEWEALGQAGVAKMTKAQLPIMFGMIMEDATPGERKEMLGALPVPVRVLLRTWGARAYRRYVGRVRDGR</sequence>
<dbReference type="CDD" id="cd12108">
    <property type="entry name" value="Hr-like"/>
    <property type="match status" value="1"/>
</dbReference>
<keyword evidence="3" id="KW-1185">Reference proteome</keyword>
<evidence type="ECO:0000259" key="1">
    <source>
        <dbReference type="Pfam" id="PF01814"/>
    </source>
</evidence>
<evidence type="ECO:0000313" key="2">
    <source>
        <dbReference type="EMBL" id="GAA3221565.1"/>
    </source>
</evidence>
<dbReference type="InterPro" id="IPR012312">
    <property type="entry name" value="Hemerythrin-like"/>
</dbReference>
<dbReference type="Proteomes" id="UP001501237">
    <property type="component" value="Unassembled WGS sequence"/>
</dbReference>
<organism evidence="2 3">
    <name type="scientific">Actinocorallia longicatena</name>
    <dbReference type="NCBI Taxonomy" id="111803"/>
    <lineage>
        <taxon>Bacteria</taxon>
        <taxon>Bacillati</taxon>
        <taxon>Actinomycetota</taxon>
        <taxon>Actinomycetes</taxon>
        <taxon>Streptosporangiales</taxon>
        <taxon>Thermomonosporaceae</taxon>
        <taxon>Actinocorallia</taxon>
    </lineage>
</organism>
<comment type="caution">
    <text evidence="2">The sequence shown here is derived from an EMBL/GenBank/DDBJ whole genome shotgun (WGS) entry which is preliminary data.</text>
</comment>
<protein>
    <recommendedName>
        <fullName evidence="1">Hemerythrin-like domain-containing protein</fullName>
    </recommendedName>
</protein>
<dbReference type="EMBL" id="BAAAUV010000012">
    <property type="protein sequence ID" value="GAA3221565.1"/>
    <property type="molecule type" value="Genomic_DNA"/>
</dbReference>
<reference evidence="3" key="1">
    <citation type="journal article" date="2019" name="Int. J. Syst. Evol. Microbiol.">
        <title>The Global Catalogue of Microorganisms (GCM) 10K type strain sequencing project: providing services to taxonomists for standard genome sequencing and annotation.</title>
        <authorList>
            <consortium name="The Broad Institute Genomics Platform"/>
            <consortium name="The Broad Institute Genome Sequencing Center for Infectious Disease"/>
            <person name="Wu L."/>
            <person name="Ma J."/>
        </authorList>
    </citation>
    <scope>NUCLEOTIDE SEQUENCE [LARGE SCALE GENOMIC DNA]</scope>
    <source>
        <strain evidence="3">JCM 9377</strain>
    </source>
</reference>